<protein>
    <recommendedName>
        <fullName evidence="3">N-acetyltransferase</fullName>
    </recommendedName>
</protein>
<reference evidence="1 2" key="1">
    <citation type="submission" date="2016-10" db="EMBL/GenBank/DDBJ databases">
        <title>Comparative genome analysis of multiple Pseudomonas spp. focuses on biocontrol and plant growth promoting traits.</title>
        <authorList>
            <person name="Tao X.-Y."/>
            <person name="Taylor C.G."/>
        </authorList>
    </citation>
    <scope>NUCLEOTIDE SEQUENCE [LARGE SCALE GENOMIC DNA]</scope>
    <source>
        <strain evidence="1 2">36G2</strain>
    </source>
</reference>
<dbReference type="Proteomes" id="UP000283619">
    <property type="component" value="Unassembled WGS sequence"/>
</dbReference>
<comment type="caution">
    <text evidence="1">The sequence shown here is derived from an EMBL/GenBank/DDBJ whole genome shotgun (WGS) entry which is preliminary data.</text>
</comment>
<dbReference type="AlphaFoldDB" id="A0A423P176"/>
<dbReference type="RefSeq" id="WP_123594765.1">
    <property type="nucleotide sequence ID" value="NZ_MOBZ01000018.1"/>
</dbReference>
<dbReference type="EMBL" id="MOBZ01000018">
    <property type="protein sequence ID" value="ROO04696.1"/>
    <property type="molecule type" value="Genomic_DNA"/>
</dbReference>
<evidence type="ECO:0000313" key="2">
    <source>
        <dbReference type="Proteomes" id="UP000283619"/>
    </source>
</evidence>
<organism evidence="1 2">
    <name type="scientific">Pseudomonas fluorescens</name>
    <dbReference type="NCBI Taxonomy" id="294"/>
    <lineage>
        <taxon>Bacteria</taxon>
        <taxon>Pseudomonadati</taxon>
        <taxon>Pseudomonadota</taxon>
        <taxon>Gammaproteobacteria</taxon>
        <taxon>Pseudomonadales</taxon>
        <taxon>Pseudomonadaceae</taxon>
        <taxon>Pseudomonas</taxon>
    </lineage>
</organism>
<accession>A0A423P176</accession>
<sequence length="175" mass="20180">MPRERIYLRYQLYRSEARKAASITTRKMLFHEGADFSKVRFEAIDAQAMSAFELWDNPHFSWGDVVTWKTREPLSLDVAIWFEQELCGLCFVIPNNSRQRIRIVRLEGRPGEAHPLKNRIAALAMLAIDEFAQIIGSRLIEVQEPMQGAIPKYRQLGFTFDLDGRLVLAVEGKVL</sequence>
<evidence type="ECO:0008006" key="3">
    <source>
        <dbReference type="Google" id="ProtNLM"/>
    </source>
</evidence>
<name>A0A423P176_PSEFL</name>
<proteinExistence type="predicted"/>
<evidence type="ECO:0000313" key="1">
    <source>
        <dbReference type="EMBL" id="ROO04696.1"/>
    </source>
</evidence>
<gene>
    <name evidence="1" type="ORF">BK673_20790</name>
</gene>